<reference evidence="2" key="2">
    <citation type="submission" date="2021-03" db="EMBL/GenBank/DDBJ databases">
        <authorList>
            <person name="Valentovich L.N."/>
            <person name="Akhremchuk A.E."/>
            <person name="Miamin V.E."/>
        </authorList>
    </citation>
    <scope>NUCLEOTIDE SEQUENCE</scope>
    <source>
        <strain evidence="2">3prime</strain>
    </source>
</reference>
<proteinExistence type="predicted"/>
<dbReference type="Proteomes" id="UP000663914">
    <property type="component" value="Chromosome"/>
</dbReference>
<accession>A0A8B6UZ32</accession>
<gene>
    <name evidence="2" type="ORF">C4C32_01245</name>
</gene>
<organism evidence="2 3">
    <name type="scientific">Pseudomonas corrugata</name>
    <dbReference type="NCBI Taxonomy" id="47879"/>
    <lineage>
        <taxon>Bacteria</taxon>
        <taxon>Pseudomonadati</taxon>
        <taxon>Pseudomonadota</taxon>
        <taxon>Gammaproteobacteria</taxon>
        <taxon>Pseudomonadales</taxon>
        <taxon>Pseudomonadaceae</taxon>
        <taxon>Pseudomonas</taxon>
    </lineage>
</organism>
<evidence type="ECO:0000256" key="1">
    <source>
        <dbReference type="SAM" id="MobiDB-lite"/>
    </source>
</evidence>
<dbReference type="AlphaFoldDB" id="A0A8B6UZ32"/>
<evidence type="ECO:0000313" key="2">
    <source>
        <dbReference type="EMBL" id="QTH17159.1"/>
    </source>
</evidence>
<evidence type="ECO:0000313" key="3">
    <source>
        <dbReference type="Proteomes" id="UP000663914"/>
    </source>
</evidence>
<reference evidence="2" key="1">
    <citation type="book" date="2019" name="MICROBIAL BIOTECHNOLOGY" publisher="Unknown Publisher">
        <title>Optimization of recombineering for directed mutagenesis of bacteria Pseudomonas corrugata 3'.</title>
        <authorList>
            <person name="Buinitskaja S.V."/>
            <person name="Pilipenok N."/>
            <person name="Valentovich L.N."/>
        </authorList>
    </citation>
    <scope>NUCLEOTIDE SEQUENCE</scope>
    <source>
        <strain evidence="2">3prime</strain>
    </source>
</reference>
<dbReference type="EMBL" id="CP072011">
    <property type="protein sequence ID" value="QTH17159.1"/>
    <property type="molecule type" value="Genomic_DNA"/>
</dbReference>
<sequence length="150" mass="16705">MSKMATGPPPNQRLPQDQQRLAPGSAGVQTRQVIEADSTLVDQQCLTQNRAQGVTVNLPGLNPQEPLNITVQFRPHNRIARNTDPQPTIFTFRESLRMHIEFELNQNDLDALLQHCHSFSAASGDSREDRRLEDALEALKEALLAANASR</sequence>
<name>A0A8B6UZ32_9PSED</name>
<feature type="region of interest" description="Disordered" evidence="1">
    <location>
        <begin position="1"/>
        <end position="28"/>
    </location>
</feature>
<protein>
    <submittedName>
        <fullName evidence="2">Uncharacterized protein</fullName>
    </submittedName>
</protein>
<dbReference type="RefSeq" id="WP_208555799.1">
    <property type="nucleotide sequence ID" value="NZ_CP072011.1"/>
</dbReference>